<comment type="caution">
    <text evidence="3">The sequence shown here is derived from an EMBL/GenBank/DDBJ whole genome shotgun (WGS) entry which is preliminary data.</text>
</comment>
<dbReference type="GO" id="GO:0005634">
    <property type="term" value="C:nucleus"/>
    <property type="evidence" value="ECO:0007669"/>
    <property type="project" value="TreeGrafter"/>
</dbReference>
<dbReference type="InterPro" id="IPR050164">
    <property type="entry name" value="Peptidase_C19"/>
</dbReference>
<feature type="region of interest" description="Disordered" evidence="1">
    <location>
        <begin position="581"/>
        <end position="617"/>
    </location>
</feature>
<dbReference type="GO" id="GO:0016579">
    <property type="term" value="P:protein deubiquitination"/>
    <property type="evidence" value="ECO:0007669"/>
    <property type="project" value="InterPro"/>
</dbReference>
<protein>
    <submittedName>
        <fullName evidence="3">Putative ubiqitin hydrolase</fullName>
    </submittedName>
</protein>
<feature type="compositionally biased region" description="Low complexity" evidence="1">
    <location>
        <begin position="581"/>
        <end position="601"/>
    </location>
</feature>
<dbReference type="Proteomes" id="UP000284403">
    <property type="component" value="Unassembled WGS sequence"/>
</dbReference>
<gene>
    <name evidence="3" type="ORF">Tco025E_06938</name>
</gene>
<evidence type="ECO:0000313" key="4">
    <source>
        <dbReference type="Proteomes" id="UP000284403"/>
    </source>
</evidence>
<dbReference type="RefSeq" id="XP_029226079.1">
    <property type="nucleotide sequence ID" value="XM_029373805.1"/>
</dbReference>
<keyword evidence="3" id="KW-0378">Hydrolase</keyword>
<dbReference type="GO" id="GO:0005829">
    <property type="term" value="C:cytosol"/>
    <property type="evidence" value="ECO:0007669"/>
    <property type="project" value="TreeGrafter"/>
</dbReference>
<dbReference type="Pfam" id="PF00443">
    <property type="entry name" value="UCH"/>
    <property type="match status" value="1"/>
</dbReference>
<proteinExistence type="predicted"/>
<dbReference type="InterPro" id="IPR018200">
    <property type="entry name" value="USP_CS"/>
</dbReference>
<dbReference type="OrthoDB" id="73004at2759"/>
<accession>A0A422NW88</accession>
<feature type="region of interest" description="Disordered" evidence="1">
    <location>
        <begin position="764"/>
        <end position="784"/>
    </location>
</feature>
<sequence>MLDVVVLRPDGGFCRDRQRVSLTPCLSLSVPPSPPSPWPLSRVGELCAAARRYQMSASASPTKEGEGGRGKRREGAKEKEEGEGVEMRSLAARGAPAPPRRAVAPCIVCPLLNLGNTCYFNTGVQLLANCNSFVYGLRNSPFRHPSLGPRALKLCCSGGRASQTLFQAFAQLLYDMEFVQLRGHEALSPLKALDCLAAVHSAFEGYGEQDCSEMVSVVVANLSEEGRQRVELEALLRSFEEDTAALAAPDAVDRDCASHSPPIVGVDARSVTQEDAVGVLVGGEARSMFSSTDVVKGDNLPLPPPFPCSAQSPSPFFPFPGDWWTYNTLRLMQAVNHDNEQLERKAKARRNEPYRNTFRPPMLHYNGVTDCFTGYLLSEVRCHNCGSTSRIVEEFSSLAIDVASYSQRKQYAQRYPEVQRAAGGRASAQPKSRWRFQWWNPITWFLLLKHSALSLLRWFTRRIEYPLTLKECLDIHFDPVLLKGNNKYLCDSCNTLSEATKRDSLLTLPEYLVLQMKRFEHGICFNKKKTDTVEFPVSWEIGAAANADVLELSDYMHDSVSCSATSSARFQSFLGTDTGTSATEAATTTTTTTNPGQTQRTMSSNTEGVEGDAPGMQSPVHTYTLEGVVDHRGSIMGGHYIAYAHKTKERPVWLRINDDEMDIVDVGEVADANEYLLLYKKQPLTPRPQAVLSLRQKAQSLLAIPPAEGELPPCGEATARAKDTGRTDADEVVYISRPWLQRMAFMEEPGPILNRLCYGTGDREDHAAALQQQEPASEGRRGRSAGSFPVGWFYVPLRREEYDAFYKMYGGNRAVGREEYEALYEAQRKVV</sequence>
<dbReference type="PROSITE" id="PS50235">
    <property type="entry name" value="USP_3"/>
    <property type="match status" value="1"/>
</dbReference>
<feature type="region of interest" description="Disordered" evidence="1">
    <location>
        <begin position="54"/>
        <end position="98"/>
    </location>
</feature>
<name>A0A422NW88_9TRYP</name>
<dbReference type="AlphaFoldDB" id="A0A422NW88"/>
<dbReference type="GeneID" id="40320549"/>
<dbReference type="InterPro" id="IPR038765">
    <property type="entry name" value="Papain-like_cys_pep_sf"/>
</dbReference>
<feature type="domain" description="USP" evidence="2">
    <location>
        <begin position="109"/>
        <end position="682"/>
    </location>
</feature>
<dbReference type="PANTHER" id="PTHR24006">
    <property type="entry name" value="UBIQUITIN CARBOXYL-TERMINAL HYDROLASE"/>
    <property type="match status" value="1"/>
</dbReference>
<dbReference type="EMBL" id="MKKU01000503">
    <property type="protein sequence ID" value="RNF09708.1"/>
    <property type="molecule type" value="Genomic_DNA"/>
</dbReference>
<keyword evidence="4" id="KW-1185">Reference proteome</keyword>
<feature type="compositionally biased region" description="Basic and acidic residues" evidence="1">
    <location>
        <begin position="63"/>
        <end position="86"/>
    </location>
</feature>
<dbReference type="InterPro" id="IPR001394">
    <property type="entry name" value="Peptidase_C19_UCH"/>
</dbReference>
<dbReference type="Gene3D" id="3.90.70.10">
    <property type="entry name" value="Cysteine proteinases"/>
    <property type="match status" value="2"/>
</dbReference>
<dbReference type="SUPFAM" id="SSF54001">
    <property type="entry name" value="Cysteine proteinases"/>
    <property type="match status" value="1"/>
</dbReference>
<dbReference type="PROSITE" id="PS00973">
    <property type="entry name" value="USP_2"/>
    <property type="match status" value="1"/>
</dbReference>
<dbReference type="InterPro" id="IPR028889">
    <property type="entry name" value="USP"/>
</dbReference>
<dbReference type="GO" id="GO:0004843">
    <property type="term" value="F:cysteine-type deubiquitinase activity"/>
    <property type="evidence" value="ECO:0007669"/>
    <property type="project" value="InterPro"/>
</dbReference>
<evidence type="ECO:0000256" key="1">
    <source>
        <dbReference type="SAM" id="MobiDB-lite"/>
    </source>
</evidence>
<organism evidence="3 4">
    <name type="scientific">Trypanosoma conorhini</name>
    <dbReference type="NCBI Taxonomy" id="83891"/>
    <lineage>
        <taxon>Eukaryota</taxon>
        <taxon>Discoba</taxon>
        <taxon>Euglenozoa</taxon>
        <taxon>Kinetoplastea</taxon>
        <taxon>Metakinetoplastina</taxon>
        <taxon>Trypanosomatida</taxon>
        <taxon>Trypanosomatidae</taxon>
        <taxon>Trypanosoma</taxon>
    </lineage>
</organism>
<dbReference type="CDD" id="cd02257">
    <property type="entry name" value="Peptidase_C19"/>
    <property type="match status" value="1"/>
</dbReference>
<evidence type="ECO:0000259" key="2">
    <source>
        <dbReference type="PROSITE" id="PS50235"/>
    </source>
</evidence>
<evidence type="ECO:0000313" key="3">
    <source>
        <dbReference type="EMBL" id="RNF09708.1"/>
    </source>
</evidence>
<reference evidence="3 4" key="1">
    <citation type="journal article" date="2018" name="BMC Genomics">
        <title>Genomic comparison of Trypanosoma conorhini and Trypanosoma rangeli to Trypanosoma cruzi strains of high and low virulence.</title>
        <authorList>
            <person name="Bradwell K.R."/>
            <person name="Koparde V.N."/>
            <person name="Matveyev A.V."/>
            <person name="Serrano M.G."/>
            <person name="Alves J.M."/>
            <person name="Parikh H."/>
            <person name="Huang B."/>
            <person name="Lee V."/>
            <person name="Espinosa-Alvarez O."/>
            <person name="Ortiz P.A."/>
            <person name="Costa-Martins A.G."/>
            <person name="Teixeira M.M."/>
            <person name="Buck G.A."/>
        </authorList>
    </citation>
    <scope>NUCLEOTIDE SEQUENCE [LARGE SCALE GENOMIC DNA]</scope>
    <source>
        <strain evidence="3 4">025E</strain>
    </source>
</reference>